<proteinExistence type="predicted"/>
<keyword evidence="3" id="KW-0732">Signal</keyword>
<keyword evidence="5" id="KW-1185">Reference proteome</keyword>
<reference evidence="4" key="1">
    <citation type="journal article" date="2021" name="Sci. Adv.">
        <title>The American lobster genome reveals insights on longevity, neural, and immune adaptations.</title>
        <authorList>
            <person name="Polinski J.M."/>
            <person name="Zimin A.V."/>
            <person name="Clark K.F."/>
            <person name="Kohn A.B."/>
            <person name="Sadowski N."/>
            <person name="Timp W."/>
            <person name="Ptitsyn A."/>
            <person name="Khanna P."/>
            <person name="Romanova D.Y."/>
            <person name="Williams P."/>
            <person name="Greenwood S.J."/>
            <person name="Moroz L.L."/>
            <person name="Walt D.R."/>
            <person name="Bodnar A.G."/>
        </authorList>
    </citation>
    <scope>NUCLEOTIDE SEQUENCE</scope>
    <source>
        <strain evidence="4">GMGI-L3</strain>
    </source>
</reference>
<dbReference type="OrthoDB" id="6352286at2759"/>
<evidence type="ECO:0000313" key="4">
    <source>
        <dbReference type="EMBL" id="KAG7170540.1"/>
    </source>
</evidence>
<evidence type="ECO:0000313" key="5">
    <source>
        <dbReference type="Proteomes" id="UP000747542"/>
    </source>
</evidence>
<keyword evidence="1" id="KW-0193">Cuticle</keyword>
<dbReference type="Proteomes" id="UP000747542">
    <property type="component" value="Unassembled WGS sequence"/>
</dbReference>
<dbReference type="PROSITE" id="PS51155">
    <property type="entry name" value="CHIT_BIND_RR_2"/>
    <property type="match status" value="1"/>
</dbReference>
<accession>A0A8J5N099</accession>
<evidence type="ECO:0000256" key="1">
    <source>
        <dbReference type="PROSITE-ProRule" id="PRU00497"/>
    </source>
</evidence>
<feature type="region of interest" description="Disordered" evidence="2">
    <location>
        <begin position="74"/>
        <end position="95"/>
    </location>
</feature>
<organism evidence="4 5">
    <name type="scientific">Homarus americanus</name>
    <name type="common">American lobster</name>
    <dbReference type="NCBI Taxonomy" id="6706"/>
    <lineage>
        <taxon>Eukaryota</taxon>
        <taxon>Metazoa</taxon>
        <taxon>Ecdysozoa</taxon>
        <taxon>Arthropoda</taxon>
        <taxon>Crustacea</taxon>
        <taxon>Multicrustacea</taxon>
        <taxon>Malacostraca</taxon>
        <taxon>Eumalacostraca</taxon>
        <taxon>Eucarida</taxon>
        <taxon>Decapoda</taxon>
        <taxon>Pleocyemata</taxon>
        <taxon>Astacidea</taxon>
        <taxon>Nephropoidea</taxon>
        <taxon>Nephropidae</taxon>
        <taxon>Homarus</taxon>
    </lineage>
</organism>
<feature type="chain" id="PRO_5035280152" evidence="3">
    <location>
        <begin position="18"/>
        <end position="95"/>
    </location>
</feature>
<dbReference type="AlphaFoldDB" id="A0A8J5N099"/>
<name>A0A8J5N099_HOMAM</name>
<evidence type="ECO:0000256" key="3">
    <source>
        <dbReference type="SAM" id="SignalP"/>
    </source>
</evidence>
<protein>
    <submittedName>
        <fullName evidence="4">Cuticular protein 47Eg-like 2</fullName>
    </submittedName>
</protein>
<dbReference type="EMBL" id="JAHLQT010013974">
    <property type="protein sequence ID" value="KAG7170540.1"/>
    <property type="molecule type" value="Genomic_DNA"/>
</dbReference>
<evidence type="ECO:0000256" key="2">
    <source>
        <dbReference type="SAM" id="MobiDB-lite"/>
    </source>
</evidence>
<gene>
    <name evidence="4" type="primary">Cpr47Eg-L2</name>
    <name evidence="4" type="ORF">Hamer_G024008</name>
</gene>
<dbReference type="InterPro" id="IPR000618">
    <property type="entry name" value="Insect_cuticle"/>
</dbReference>
<feature type="signal peptide" evidence="3">
    <location>
        <begin position="1"/>
        <end position="17"/>
    </location>
</feature>
<dbReference type="Pfam" id="PF00379">
    <property type="entry name" value="Chitin_bind_4"/>
    <property type="match status" value="1"/>
</dbReference>
<comment type="caution">
    <text evidence="4">The sequence shown here is derived from an EMBL/GenBank/DDBJ whole genome shotgun (WGS) entry which is preliminary data.</text>
</comment>
<dbReference type="GO" id="GO:0042302">
    <property type="term" value="F:structural constituent of cuticle"/>
    <property type="evidence" value="ECO:0007669"/>
    <property type="project" value="UniProtKB-UniRule"/>
</dbReference>
<sequence>MKCFVLVVLGLVALVTARPDVDLDEITQIQDIAEDNTITGSYSWKSPEGVEYFVKYIADGDGYRIVESNAVPVNGEEAADGTQGSFLSSEEKDDD</sequence>